<dbReference type="GO" id="GO:0017056">
    <property type="term" value="F:structural constituent of nuclear pore"/>
    <property type="evidence" value="ECO:0007669"/>
    <property type="project" value="TreeGrafter"/>
</dbReference>
<keyword evidence="1" id="KW-0175">Coiled coil</keyword>
<feature type="region of interest" description="Disordered" evidence="2">
    <location>
        <begin position="987"/>
        <end position="1148"/>
    </location>
</feature>
<dbReference type="InterPro" id="IPR012929">
    <property type="entry name" value="Nucleoprot-TPR/MLP1-2_dom"/>
</dbReference>
<dbReference type="GO" id="GO:0005643">
    <property type="term" value="C:nuclear pore"/>
    <property type="evidence" value="ECO:0007669"/>
    <property type="project" value="TreeGrafter"/>
</dbReference>
<evidence type="ECO:0000256" key="1">
    <source>
        <dbReference type="SAM" id="Coils"/>
    </source>
</evidence>
<feature type="coiled-coil region" evidence="1">
    <location>
        <begin position="266"/>
        <end position="396"/>
    </location>
</feature>
<evidence type="ECO:0000313" key="5">
    <source>
        <dbReference type="Proteomes" id="UP001140949"/>
    </source>
</evidence>
<evidence type="ECO:0000313" key="4">
    <source>
        <dbReference type="EMBL" id="KAJ6801356.1"/>
    </source>
</evidence>
<feature type="region of interest" description="Disordered" evidence="2">
    <location>
        <begin position="1223"/>
        <end position="1415"/>
    </location>
</feature>
<organism evidence="4 5">
    <name type="scientific">Iris pallida</name>
    <name type="common">Sweet iris</name>
    <dbReference type="NCBI Taxonomy" id="29817"/>
    <lineage>
        <taxon>Eukaryota</taxon>
        <taxon>Viridiplantae</taxon>
        <taxon>Streptophyta</taxon>
        <taxon>Embryophyta</taxon>
        <taxon>Tracheophyta</taxon>
        <taxon>Spermatophyta</taxon>
        <taxon>Magnoliopsida</taxon>
        <taxon>Liliopsida</taxon>
        <taxon>Asparagales</taxon>
        <taxon>Iridaceae</taxon>
        <taxon>Iridoideae</taxon>
        <taxon>Irideae</taxon>
        <taxon>Iris</taxon>
    </lineage>
</organism>
<accession>A0AAX6EBA6</accession>
<feature type="compositionally biased region" description="Low complexity" evidence="2">
    <location>
        <begin position="1332"/>
        <end position="1355"/>
    </location>
</feature>
<feature type="region of interest" description="Disordered" evidence="2">
    <location>
        <begin position="832"/>
        <end position="858"/>
    </location>
</feature>
<feature type="compositionally biased region" description="Polar residues" evidence="2">
    <location>
        <begin position="1307"/>
        <end position="1321"/>
    </location>
</feature>
<feature type="coiled-coil region" evidence="1">
    <location>
        <begin position="572"/>
        <end position="606"/>
    </location>
</feature>
<dbReference type="EMBL" id="JANAVB010038020">
    <property type="protein sequence ID" value="KAJ6801356.1"/>
    <property type="molecule type" value="Genomic_DNA"/>
</dbReference>
<comment type="caution">
    <text evidence="4">The sequence shown here is derived from an EMBL/GenBank/DDBJ whole genome shotgun (WGS) entry which is preliminary data.</text>
</comment>
<feature type="compositionally biased region" description="Basic and acidic residues" evidence="2">
    <location>
        <begin position="996"/>
        <end position="1015"/>
    </location>
</feature>
<name>A0AAX6EBA6_IRIPA</name>
<sequence>MVESLHSAVAMYKRLYEEERKTRASIHAHSEPVSDGKKELMVLFEGSQEASKRAHEKLSERARTLEHDLASLRSELLPLRSERDKMSLEANFARERLDSFMKEFDHQRKEANAVSGRNVELSHLIVDYQKRLRECSDSLLASEEKSRKLLMEVSILKHEREILSLSEKRSSEEVRSLSERMHRLQSSLDTLQSAEEVREIARTSERRKHEDYLRKVETEWAEAKKELQEERDHVRALTLAREKAVESSAGQVEEMRKELADAWRAVASAESRAAVAEARCSDLEAKISYFERRKVVKKDSSNEQLVLSADEDNGELWRAKEELEKLKEEAHANKGYMLQYKEIAQTNETALKQIESAHVEYKAEAEKLKKALEDEVQSLQNKVSELESICKLKAEEAACAIENKESHMSSAIAETRSMKEAISEKLTQIETLEVQVSSLRENLEKEHNRWRTAQDNYERQVILQSETIQELTKTSKELSALQLQIVELKEYSEAQKTVNDLLKTTLAKEKSELQHEKRELERKYCEINEQNKMLHNRLESLHVRLAEKEHSSSAVSAQSLHSQADNDLQNVINYLRRSKEIAETEISLLKQEKLRLQSQLESALKAAETAQTSLHAQCENSRTLLFKDEEFKSLQLQVREINLLRESNVQLRAENKHNFEECQKLRGEAHAVKLEAENLGKLLREKQIEFDACQKQVEMQKLEIGHLNNRITELRESYKNFDTEEYERLKDELQHTKALLKENELEVQVSKNLVSEKEERILNLEHDLAKCQSEIADLEKKLSDALQAEVNVKAENEKAKRMISVLKKKIENLTKEKEELNYKNQALMRQIEDSKSSRKTTLEISSEHAKKEQEKDTRIQILEKTLEREREDSKKEKEDNRLRRIKAQQTVMELIQKIKAEKDKVEEELTKHRQVVAIISERSGMASQLPPGKILDERTLVYFQSIGNFEEFANSVQNDSDGVQSLGADSPIVDTSSAACAGRQIPIQQTRKPHVKAMEEREKGLLSKPSTEVRKGGRRLVRPRLERPVEPSVDLEVSGTQGSTAMEEGKTGSDLELPTDAPSARKRLASSVSELKEDSVGQDEAAINMAPSLKKSKPSESLQEDSSEEQSTLPSSEAPVQHSMVPSDISESQPEPTGDLDIDQAPALTSDDMVTAAKDEEDEMVVVKEVEEQQREFQSGTSQEGEVQYEADAGIDDLDIKPSTAMKLIGENPKTEEVDKMLQAAAESEDEREEGELMLDDDLEQQQEDGVSLEGYNESISVGDDVGDETGDITVEVASSDVPVDKNEEISSTPEVAEASDKHNDTISDQGSLDAAQSPQRSAGAHEISAVPPQQSSVARPRSPSPSPSSSTVVTETEEPAPPRVISIAERAKQNSLLRMGRTSPAAPRGGHGRSLGGGRRRNTGWPRWTWTDIR</sequence>
<feature type="coiled-coil region" evidence="1">
    <location>
        <begin position="422"/>
        <end position="460"/>
    </location>
</feature>
<evidence type="ECO:0000259" key="3">
    <source>
        <dbReference type="Pfam" id="PF07926"/>
    </source>
</evidence>
<dbReference type="Pfam" id="PF07926">
    <property type="entry name" value="TPR_MLP1_2"/>
    <property type="match status" value="1"/>
</dbReference>
<gene>
    <name evidence="4" type="ORF">M6B38_197605</name>
</gene>
<feature type="domain" description="Nucleoprotein TPR/MLP1-2" evidence="3">
    <location>
        <begin position="414"/>
        <end position="541"/>
    </location>
</feature>
<feature type="compositionally biased region" description="Acidic residues" evidence="2">
    <location>
        <begin position="1227"/>
        <end position="1247"/>
    </location>
</feature>
<dbReference type="GO" id="GO:0006606">
    <property type="term" value="P:protein import into nucleus"/>
    <property type="evidence" value="ECO:0007669"/>
    <property type="project" value="InterPro"/>
</dbReference>
<dbReference type="Proteomes" id="UP001140949">
    <property type="component" value="Unassembled WGS sequence"/>
</dbReference>
<reference evidence="4" key="1">
    <citation type="journal article" date="2023" name="GigaByte">
        <title>Genome assembly of the bearded iris, Iris pallida Lam.</title>
        <authorList>
            <person name="Bruccoleri R.E."/>
            <person name="Oakeley E.J."/>
            <person name="Faust A.M.E."/>
            <person name="Altorfer M."/>
            <person name="Dessus-Babus S."/>
            <person name="Burckhardt D."/>
            <person name="Oertli M."/>
            <person name="Naumann U."/>
            <person name="Petersen F."/>
            <person name="Wong J."/>
        </authorList>
    </citation>
    <scope>NUCLEOTIDE SEQUENCE</scope>
    <source>
        <strain evidence="4">GSM-AAB239-AS_SAM_17_03QT</strain>
    </source>
</reference>
<dbReference type="PANTHER" id="PTHR18898:SF2">
    <property type="entry name" value="NUCLEOPROTEIN TPR"/>
    <property type="match status" value="1"/>
</dbReference>
<evidence type="ECO:0000256" key="2">
    <source>
        <dbReference type="SAM" id="MobiDB-lite"/>
    </source>
</evidence>
<protein>
    <submittedName>
        <fullName evidence="4">Nuclear-pore anchor</fullName>
    </submittedName>
</protein>
<keyword evidence="5" id="KW-1185">Reference proteome</keyword>
<reference evidence="4" key="2">
    <citation type="submission" date="2023-04" db="EMBL/GenBank/DDBJ databases">
        <authorList>
            <person name="Bruccoleri R.E."/>
            <person name="Oakeley E.J."/>
            <person name="Faust A.-M."/>
            <person name="Dessus-Babus S."/>
            <person name="Altorfer M."/>
            <person name="Burckhardt D."/>
            <person name="Oertli M."/>
            <person name="Naumann U."/>
            <person name="Petersen F."/>
            <person name="Wong J."/>
        </authorList>
    </citation>
    <scope>NUCLEOTIDE SEQUENCE</scope>
    <source>
        <strain evidence="4">GSM-AAB239-AS_SAM_17_03QT</strain>
        <tissue evidence="4">Leaf</tissue>
    </source>
</reference>
<proteinExistence type="predicted"/>
<dbReference type="PANTHER" id="PTHR18898">
    <property type="entry name" value="NUCLEOPROTEIN TPR-RELATED"/>
    <property type="match status" value="1"/>
</dbReference>
<feature type="coiled-coil region" evidence="1">
    <location>
        <begin position="499"/>
        <end position="533"/>
    </location>
</feature>
<dbReference type="GO" id="GO:0006406">
    <property type="term" value="P:mRNA export from nucleus"/>
    <property type="evidence" value="ECO:0007669"/>
    <property type="project" value="TreeGrafter"/>
</dbReference>
<feature type="compositionally biased region" description="Basic and acidic residues" evidence="2">
    <location>
        <begin position="845"/>
        <end position="858"/>
    </location>
</feature>
<feature type="coiled-coil region" evidence="1">
    <location>
        <begin position="174"/>
        <end position="233"/>
    </location>
</feature>